<dbReference type="PANTHER" id="PTHR43591:SF102">
    <property type="entry name" value="S-ADENOSYL-L-METHIONINE-DEPENDENT METHYLTRANSFERASE"/>
    <property type="match status" value="1"/>
</dbReference>
<name>M7T5H0_EUTLA</name>
<evidence type="ECO:0000313" key="3">
    <source>
        <dbReference type="Proteomes" id="UP000012174"/>
    </source>
</evidence>
<dbReference type="Proteomes" id="UP000012174">
    <property type="component" value="Unassembled WGS sequence"/>
</dbReference>
<dbReference type="OrthoDB" id="2013972at2759"/>
<evidence type="ECO:0000256" key="1">
    <source>
        <dbReference type="ARBA" id="ARBA00038158"/>
    </source>
</evidence>
<organism evidence="2 3">
    <name type="scientific">Eutypa lata (strain UCR-EL1)</name>
    <name type="common">Grapevine dieback disease fungus</name>
    <name type="synonym">Eutypa armeniacae</name>
    <dbReference type="NCBI Taxonomy" id="1287681"/>
    <lineage>
        <taxon>Eukaryota</taxon>
        <taxon>Fungi</taxon>
        <taxon>Dikarya</taxon>
        <taxon>Ascomycota</taxon>
        <taxon>Pezizomycotina</taxon>
        <taxon>Sordariomycetes</taxon>
        <taxon>Xylariomycetidae</taxon>
        <taxon>Xylariales</taxon>
        <taxon>Diatrypaceae</taxon>
        <taxon>Eutypa</taxon>
    </lineage>
</organism>
<keyword evidence="3" id="KW-1185">Reference proteome</keyword>
<dbReference type="PANTHER" id="PTHR43591">
    <property type="entry name" value="METHYLTRANSFERASE"/>
    <property type="match status" value="1"/>
</dbReference>
<gene>
    <name evidence="2" type="ORF">UCREL1_1064</name>
</gene>
<dbReference type="Gene3D" id="3.40.50.150">
    <property type="entry name" value="Vaccinia Virus protein VP39"/>
    <property type="match status" value="1"/>
</dbReference>
<keyword evidence="2" id="KW-0808">Transferase</keyword>
<dbReference type="KEGG" id="ela:UCREL1_1064"/>
<accession>M7T5H0</accession>
<dbReference type="InterPro" id="IPR029063">
    <property type="entry name" value="SAM-dependent_MTases_sf"/>
</dbReference>
<dbReference type="SUPFAM" id="SSF53335">
    <property type="entry name" value="S-adenosyl-L-methionine-dependent methyltransferases"/>
    <property type="match status" value="1"/>
</dbReference>
<dbReference type="eggNOG" id="ENOG502QSKG">
    <property type="taxonomic scope" value="Eukaryota"/>
</dbReference>
<dbReference type="AlphaFoldDB" id="M7T5H0"/>
<dbReference type="GO" id="GO:0032259">
    <property type="term" value="P:methylation"/>
    <property type="evidence" value="ECO:0007669"/>
    <property type="project" value="UniProtKB-KW"/>
</dbReference>
<reference evidence="3" key="1">
    <citation type="journal article" date="2013" name="Genome Announc.">
        <title>Draft genome sequence of the grapevine dieback fungus Eutypa lata UCR-EL1.</title>
        <authorList>
            <person name="Blanco-Ulate B."/>
            <person name="Rolshausen P.E."/>
            <person name="Cantu D."/>
        </authorList>
    </citation>
    <scope>NUCLEOTIDE SEQUENCE [LARGE SCALE GENOMIC DNA]</scope>
    <source>
        <strain evidence="3">UCR-EL1</strain>
    </source>
</reference>
<dbReference type="CDD" id="cd02440">
    <property type="entry name" value="AdoMet_MTases"/>
    <property type="match status" value="1"/>
</dbReference>
<protein>
    <submittedName>
        <fullName evidence="2">Putative methyltransferase domain-containing protein</fullName>
    </submittedName>
</protein>
<dbReference type="Pfam" id="PF13489">
    <property type="entry name" value="Methyltransf_23"/>
    <property type="match status" value="1"/>
</dbReference>
<dbReference type="GO" id="GO:0008168">
    <property type="term" value="F:methyltransferase activity"/>
    <property type="evidence" value="ECO:0007669"/>
    <property type="project" value="UniProtKB-KW"/>
</dbReference>
<sequence length="199" mass="22252">MLDRRTGVWAIDFANQHPKSEVLGIDVNPIEPEIPVPPNCFFKTADAEDDWAFAGNKPFDYVHVRSLGVAIDHQHLFKQIYGHLAPGGFAEFQEWTIKLDSADRSLEGTQLDKWNRLVLKGILKLGKDPGLITRYKDLLPRAGFEQVIERKYAVPGSSGTTISDTVDEDWSVNDVEDLLIGDDCVLSKATKHATDYDIA</sequence>
<keyword evidence="2" id="KW-0489">Methyltransferase</keyword>
<dbReference type="HOGENOM" id="CLU_1372219_0_0_1"/>
<comment type="similarity">
    <text evidence="1">Belongs to the methyltransferase superfamily. LaeA methyltransferase family.</text>
</comment>
<dbReference type="EMBL" id="KB705561">
    <property type="protein sequence ID" value="EMR71882.1"/>
    <property type="molecule type" value="Genomic_DNA"/>
</dbReference>
<evidence type="ECO:0000313" key="2">
    <source>
        <dbReference type="EMBL" id="EMR71882.1"/>
    </source>
</evidence>
<proteinExistence type="inferred from homology"/>
<dbReference type="OMA" id="VANIQYH"/>